<protein>
    <submittedName>
        <fullName evidence="3">Uncharacterized protein</fullName>
    </submittedName>
</protein>
<feature type="transmembrane region" description="Helical" evidence="2">
    <location>
        <begin position="114"/>
        <end position="135"/>
    </location>
</feature>
<feature type="compositionally biased region" description="Polar residues" evidence="1">
    <location>
        <begin position="374"/>
        <end position="385"/>
    </location>
</feature>
<name>A0A0G4FF70_VITBC</name>
<evidence type="ECO:0000256" key="2">
    <source>
        <dbReference type="SAM" id="Phobius"/>
    </source>
</evidence>
<sequence length="400" mass="44750">MDFDEWFHARLDRLTEPDFDARKGPSPRVIPHVTFVVSYAASWAFACCLLHLYDDVPRERTGASSYEIIAFNIACFIMLQIFVMELFPVISLIFSLQKRPAFNYLHLKLKQATLNLGLLLVGICCYATLICNSWPVFIDPVTGNRLYGARLMEWTVSCPLSIYLTGRLTFGRPLSVVIKPMACMSLSIQLALAATLLRPSCLWLRWAFGVLPLCCFLGALHYMLDFLVKTKTREPGDGEADDASSSDGSGAVDASVAQHKPREWVKKTILGSKLGGWTLCAIVFHLTFLGIMPPCVDQILYTVFDATAKLVECVSQTALRTTEWDALVMQVKMVQQSAHNGPSPEMAARLELHQSRKDELEDRVLLSHLRDRSTSSSPERLSTKSGGFRRPCPPRDTLLL</sequence>
<dbReference type="VEuPathDB" id="CryptoDB:Vbra_4419"/>
<dbReference type="AlphaFoldDB" id="A0A0G4FF70"/>
<accession>A0A0G4FF70</accession>
<evidence type="ECO:0000256" key="1">
    <source>
        <dbReference type="SAM" id="MobiDB-lite"/>
    </source>
</evidence>
<dbReference type="Gene3D" id="1.20.1070.10">
    <property type="entry name" value="Rhodopsin 7-helix transmembrane proteins"/>
    <property type="match status" value="1"/>
</dbReference>
<organism evidence="3 4">
    <name type="scientific">Vitrella brassicaformis (strain CCMP3155)</name>
    <dbReference type="NCBI Taxonomy" id="1169540"/>
    <lineage>
        <taxon>Eukaryota</taxon>
        <taxon>Sar</taxon>
        <taxon>Alveolata</taxon>
        <taxon>Colpodellida</taxon>
        <taxon>Vitrellaceae</taxon>
        <taxon>Vitrella</taxon>
    </lineage>
</organism>
<keyword evidence="4" id="KW-1185">Reference proteome</keyword>
<reference evidence="3 4" key="1">
    <citation type="submission" date="2014-11" db="EMBL/GenBank/DDBJ databases">
        <authorList>
            <person name="Zhu J."/>
            <person name="Qi W."/>
            <person name="Song R."/>
        </authorList>
    </citation>
    <scope>NUCLEOTIDE SEQUENCE [LARGE SCALE GENOMIC DNA]</scope>
</reference>
<feature type="transmembrane region" description="Helical" evidence="2">
    <location>
        <begin position="274"/>
        <end position="292"/>
    </location>
</feature>
<feature type="transmembrane region" description="Helical" evidence="2">
    <location>
        <begin position="68"/>
        <end position="94"/>
    </location>
</feature>
<proteinExistence type="predicted"/>
<keyword evidence="2" id="KW-0812">Transmembrane</keyword>
<dbReference type="InParanoid" id="A0A0G4FF70"/>
<feature type="transmembrane region" description="Helical" evidence="2">
    <location>
        <begin position="29"/>
        <end position="53"/>
    </location>
</feature>
<keyword evidence="2" id="KW-0472">Membrane</keyword>
<dbReference type="PhylomeDB" id="A0A0G4FF70"/>
<dbReference type="SUPFAM" id="SSF81321">
    <property type="entry name" value="Family A G protein-coupled receptor-like"/>
    <property type="match status" value="1"/>
</dbReference>
<feature type="region of interest" description="Disordered" evidence="1">
    <location>
        <begin position="370"/>
        <end position="400"/>
    </location>
</feature>
<gene>
    <name evidence="3" type="ORF">Vbra_4419</name>
</gene>
<dbReference type="Proteomes" id="UP000041254">
    <property type="component" value="Unassembled WGS sequence"/>
</dbReference>
<feature type="region of interest" description="Disordered" evidence="1">
    <location>
        <begin position="237"/>
        <end position="256"/>
    </location>
</feature>
<feature type="transmembrane region" description="Helical" evidence="2">
    <location>
        <begin position="203"/>
        <end position="224"/>
    </location>
</feature>
<keyword evidence="2" id="KW-1133">Transmembrane helix</keyword>
<feature type="compositionally biased region" description="Low complexity" evidence="1">
    <location>
        <begin position="245"/>
        <end position="256"/>
    </location>
</feature>
<evidence type="ECO:0000313" key="4">
    <source>
        <dbReference type="Proteomes" id="UP000041254"/>
    </source>
</evidence>
<dbReference type="EMBL" id="CDMY01000423">
    <property type="protein sequence ID" value="CEM11718.1"/>
    <property type="molecule type" value="Genomic_DNA"/>
</dbReference>
<evidence type="ECO:0000313" key="3">
    <source>
        <dbReference type="EMBL" id="CEM11718.1"/>
    </source>
</evidence>